<evidence type="ECO:0000256" key="4">
    <source>
        <dbReference type="ARBA" id="ARBA00023143"/>
    </source>
</evidence>
<comment type="subcellular location">
    <subcellularLocation>
        <location evidence="1 6">Bacterial flagellum basal body</location>
    </subcellularLocation>
</comment>
<keyword evidence="4 6" id="KW-0975">Bacterial flagellum</keyword>
<evidence type="ECO:0000256" key="1">
    <source>
        <dbReference type="ARBA" id="ARBA00004117"/>
    </source>
</evidence>
<evidence type="ECO:0000313" key="8">
    <source>
        <dbReference type="EMBL" id="ANF17086.1"/>
    </source>
</evidence>
<evidence type="ECO:0000259" key="7">
    <source>
        <dbReference type="Pfam" id="PF00460"/>
    </source>
</evidence>
<dbReference type="GO" id="GO:0071978">
    <property type="term" value="P:bacterial-type flagellum-dependent swarming motility"/>
    <property type="evidence" value="ECO:0007669"/>
    <property type="project" value="TreeGrafter"/>
</dbReference>
<proteinExistence type="inferred from homology"/>
<protein>
    <recommendedName>
        <fullName evidence="3 6">Flagellar basal body rod protein FlgB</fullName>
    </recommendedName>
</protein>
<dbReference type="Proteomes" id="UP000077654">
    <property type="component" value="Chromosome"/>
</dbReference>
<feature type="domain" description="Flagellar basal body rod protein N-terminal" evidence="7">
    <location>
        <begin position="20"/>
        <end position="39"/>
    </location>
</feature>
<dbReference type="PATRIC" id="fig|118110.3.peg.313"/>
<dbReference type="PANTHER" id="PTHR30435:SF12">
    <property type="entry name" value="FLAGELLAR BASAL BODY ROD PROTEIN FLGB"/>
    <property type="match status" value="1"/>
</dbReference>
<dbReference type="InterPro" id="IPR001444">
    <property type="entry name" value="Flag_bb_rod_N"/>
</dbReference>
<comment type="similarity">
    <text evidence="2 6">Belongs to the flagella basal body rod proteins family.</text>
</comment>
<sequence length="134" mass="15840">MLDKLDRAFDFDAFILNLYSYRQELLASNIANSDTPNYQPLDINFSKIFKQLLNKKRFSQVDNLTLTSKNHISISKNKKFNNYNELLKKDYIIKKDKIDVDSEKVNFINNSLLYQMNITFINNKFKNLMNVLKG</sequence>
<evidence type="ECO:0000313" key="9">
    <source>
        <dbReference type="Proteomes" id="UP000077654"/>
    </source>
</evidence>
<evidence type="ECO:0000256" key="6">
    <source>
        <dbReference type="PIRNR" id="PIRNR002889"/>
    </source>
</evidence>
<organism evidence="8 9">
    <name type="scientific">Buchnera aphidicola subsp. Schlechtendalia chinensis</name>
    <dbReference type="NCBI Taxonomy" id="118110"/>
    <lineage>
        <taxon>Bacteria</taxon>
        <taxon>Pseudomonadati</taxon>
        <taxon>Pseudomonadota</taxon>
        <taxon>Gammaproteobacteria</taxon>
        <taxon>Enterobacterales</taxon>
        <taxon>Erwiniaceae</taxon>
        <taxon>Buchnera</taxon>
    </lineage>
</organism>
<accession>A0A172WDN0</accession>
<dbReference type="RefSeq" id="WP_075474207.1">
    <property type="nucleotide sequence ID" value="NZ_CP011299.1"/>
</dbReference>
<gene>
    <name evidence="8" type="ORF">XW81_01560</name>
</gene>
<evidence type="ECO:0000256" key="5">
    <source>
        <dbReference type="ARBA" id="ARBA00024934"/>
    </source>
</evidence>
<dbReference type="PIRSF" id="PIRSF002889">
    <property type="entry name" value="Rod_FlgB"/>
    <property type="match status" value="1"/>
</dbReference>
<dbReference type="STRING" id="118110.XW81_01560"/>
<dbReference type="InterPro" id="IPR006300">
    <property type="entry name" value="FlgB"/>
</dbReference>
<name>A0A172WDN0_BUCSC</name>
<comment type="subunit">
    <text evidence="6">The basal body constitutes a major portion of the flagellar organelle and consists of a number of rings mounted on a central rod.</text>
</comment>
<dbReference type="PANTHER" id="PTHR30435">
    <property type="entry name" value="FLAGELLAR PROTEIN"/>
    <property type="match status" value="1"/>
</dbReference>
<dbReference type="NCBIfam" id="TIGR01396">
    <property type="entry name" value="FlgB"/>
    <property type="match status" value="1"/>
</dbReference>
<evidence type="ECO:0000256" key="3">
    <source>
        <dbReference type="ARBA" id="ARBA00014376"/>
    </source>
</evidence>
<keyword evidence="9" id="KW-1185">Reference proteome</keyword>
<dbReference type="OrthoDB" id="9788334at2"/>
<dbReference type="Pfam" id="PF00460">
    <property type="entry name" value="Flg_bb_rod"/>
    <property type="match status" value="1"/>
</dbReference>
<dbReference type="EMBL" id="CP011299">
    <property type="protein sequence ID" value="ANF17086.1"/>
    <property type="molecule type" value="Genomic_DNA"/>
</dbReference>
<dbReference type="AlphaFoldDB" id="A0A172WDN0"/>
<evidence type="ECO:0000256" key="2">
    <source>
        <dbReference type="ARBA" id="ARBA00009677"/>
    </source>
</evidence>
<reference evidence="8 9" key="1">
    <citation type="submission" date="2015-04" db="EMBL/GenBank/DDBJ databases">
        <title>Buchnera aphidicola assembly.</title>
        <authorList>
            <person name="Zhang Y."/>
        </authorList>
    </citation>
    <scope>NUCLEOTIDE SEQUENCE [LARGE SCALE GENOMIC DNA]</scope>
    <source>
        <strain evidence="8 9">SC</strain>
    </source>
</reference>
<comment type="function">
    <text evidence="5 6">Structural component of flagellum, the bacterial motility apparatus. Part of the rod structure of flagellar basal body.</text>
</comment>
<dbReference type="GO" id="GO:0030694">
    <property type="term" value="C:bacterial-type flagellum basal body, rod"/>
    <property type="evidence" value="ECO:0007669"/>
    <property type="project" value="InterPro"/>
</dbReference>